<evidence type="ECO:0000313" key="3">
    <source>
        <dbReference type="Proteomes" id="UP000756921"/>
    </source>
</evidence>
<feature type="compositionally biased region" description="Polar residues" evidence="1">
    <location>
        <begin position="563"/>
        <end position="573"/>
    </location>
</feature>
<feature type="region of interest" description="Disordered" evidence="1">
    <location>
        <begin position="473"/>
        <end position="492"/>
    </location>
</feature>
<feature type="compositionally biased region" description="Polar residues" evidence="1">
    <location>
        <begin position="649"/>
        <end position="663"/>
    </location>
</feature>
<feature type="compositionally biased region" description="Polar residues" evidence="1">
    <location>
        <begin position="407"/>
        <end position="418"/>
    </location>
</feature>
<dbReference type="AlphaFoldDB" id="A0A9P6KMJ7"/>
<feature type="compositionally biased region" description="Polar residues" evidence="1">
    <location>
        <begin position="597"/>
        <end position="613"/>
    </location>
</feature>
<feature type="region of interest" description="Disordered" evidence="1">
    <location>
        <begin position="389"/>
        <end position="418"/>
    </location>
</feature>
<proteinExistence type="predicted"/>
<feature type="region of interest" description="Disordered" evidence="1">
    <location>
        <begin position="289"/>
        <end position="325"/>
    </location>
</feature>
<feature type="compositionally biased region" description="Gly residues" evidence="1">
    <location>
        <begin position="707"/>
        <end position="724"/>
    </location>
</feature>
<reference evidence="2" key="1">
    <citation type="journal article" date="2020" name="Mol. Plant Microbe Interact.">
        <title>Genome Sequence of the Biocontrol Agent Coniothyrium minitans strain Conio (IMI 134523).</title>
        <authorList>
            <person name="Patel D."/>
            <person name="Shittu T.A."/>
            <person name="Baroncelli R."/>
            <person name="Muthumeenakshi S."/>
            <person name="Osborne T.H."/>
            <person name="Janganan T.K."/>
            <person name="Sreenivasaprasad S."/>
        </authorList>
    </citation>
    <scope>NUCLEOTIDE SEQUENCE</scope>
    <source>
        <strain evidence="2">Conio</strain>
    </source>
</reference>
<feature type="compositionally biased region" description="Low complexity" evidence="1">
    <location>
        <begin position="664"/>
        <end position="706"/>
    </location>
</feature>
<dbReference type="EMBL" id="WJXW01000011">
    <property type="protein sequence ID" value="KAF9732025.1"/>
    <property type="molecule type" value="Genomic_DNA"/>
</dbReference>
<feature type="region of interest" description="Disordered" evidence="1">
    <location>
        <begin position="563"/>
        <end position="738"/>
    </location>
</feature>
<sequence length="738" mass="78129">MGEVPERLFMSAAAGDVAFAVSSENGDNAKGKELVGFRSRKTRSPTPSPPPLFTFGKKDSRTTWHRQATSEQNYVQLVVEREGFPNGAIIADRLDPRLLFQVAPGLKKRLEGRRIFVPPASCLDEDTIESVVFGLLRCAKEGIPVPAPVENKSVRMIMMHCVLVFFDMEKEARSLEAKLWDSFQQVKLTPMDVLWIWDTFSGRVQSEPYTAPFSHQYVQMMAWQILNLDAVGLLDDDIRHLIELEKEPKYFTQTMEARFITHRLGKDPLAPETKTKVPLIPQATESEIPSGMAKGTVDTQKNKSEPKVAKQARQASTNHEPKPSNLKSIKPLLCIKAPAFKLAGLTDVFKSPPPRPTPLGTSDSSTTKTLSAPPKFNFSRASTNIVADSEAASQNTAQAGAKRSGMFTGNANGGKENQMTSNAQTFNAISAGFRFKTSGADASNLAISNTATIPSSSSSRSGVATTSQHLRDAFGQPLAGPPAQTRKQPPFFPNFGLEAPGITQPTNSASSQPTVGLGVSGGSTSNLFSGPNPSRTVTPTPSTQTPALNTFNLFATPNTRFQTAAPSQAPPNTGFSGFGGAAAASSGTSQGQLSTADNTFNMPTSNASSTTAFGTPAPNPPSNAGWFGASLNSFIQPTPNTPAPDNSGFRVNTNFGGQSQQPDAFSQSQFGAQSQPQQPSAINFPNSLANPANSGGAGGNPFAFQGNAGGGAGGSPSGATGGGMVRRIAKATGPKRRR</sequence>
<accession>A0A9P6KMJ7</accession>
<organism evidence="2 3">
    <name type="scientific">Paraphaeosphaeria minitans</name>
    <dbReference type="NCBI Taxonomy" id="565426"/>
    <lineage>
        <taxon>Eukaryota</taxon>
        <taxon>Fungi</taxon>
        <taxon>Dikarya</taxon>
        <taxon>Ascomycota</taxon>
        <taxon>Pezizomycotina</taxon>
        <taxon>Dothideomycetes</taxon>
        <taxon>Pleosporomycetidae</taxon>
        <taxon>Pleosporales</taxon>
        <taxon>Massarineae</taxon>
        <taxon>Didymosphaeriaceae</taxon>
        <taxon>Paraphaeosphaeria</taxon>
    </lineage>
</organism>
<keyword evidence="3" id="KW-1185">Reference proteome</keyword>
<evidence type="ECO:0000256" key="1">
    <source>
        <dbReference type="SAM" id="MobiDB-lite"/>
    </source>
</evidence>
<feature type="compositionally biased region" description="Basic residues" evidence="1">
    <location>
        <begin position="727"/>
        <end position="738"/>
    </location>
</feature>
<feature type="compositionally biased region" description="Polar residues" evidence="1">
    <location>
        <begin position="359"/>
        <end position="370"/>
    </location>
</feature>
<dbReference type="OrthoDB" id="3793694at2759"/>
<name>A0A9P6KMJ7_9PLEO</name>
<dbReference type="Proteomes" id="UP000756921">
    <property type="component" value="Unassembled WGS sequence"/>
</dbReference>
<protein>
    <submittedName>
        <fullName evidence="2">Uncharacterized protein</fullName>
    </submittedName>
</protein>
<feature type="compositionally biased region" description="Polar residues" evidence="1">
    <location>
        <begin position="389"/>
        <end position="398"/>
    </location>
</feature>
<feature type="compositionally biased region" description="Low complexity" evidence="1">
    <location>
        <begin position="581"/>
        <end position="596"/>
    </location>
</feature>
<feature type="region of interest" description="Disordered" evidence="1">
    <location>
        <begin position="348"/>
        <end position="376"/>
    </location>
</feature>
<feature type="region of interest" description="Disordered" evidence="1">
    <location>
        <begin position="30"/>
        <end position="53"/>
    </location>
</feature>
<evidence type="ECO:0000313" key="2">
    <source>
        <dbReference type="EMBL" id="KAF9732025.1"/>
    </source>
</evidence>
<comment type="caution">
    <text evidence="2">The sequence shown here is derived from an EMBL/GenBank/DDBJ whole genome shotgun (WGS) entry which is preliminary data.</text>
</comment>
<gene>
    <name evidence="2" type="ORF">PMIN01_09954</name>
</gene>